<gene>
    <name evidence="1" type="ORF">ymoll0001_5870</name>
</gene>
<dbReference type="Proteomes" id="UP000003027">
    <property type="component" value="Unassembled WGS sequence"/>
</dbReference>
<proteinExistence type="predicted"/>
<organism evidence="1 2">
    <name type="scientific">Yersinia mollaretii (strain ATCC 43969 / DSM 18520 / CIP 103324 / CNY 7263 / WAIP 204)</name>
    <dbReference type="NCBI Taxonomy" id="349967"/>
    <lineage>
        <taxon>Bacteria</taxon>
        <taxon>Pseudomonadati</taxon>
        <taxon>Pseudomonadota</taxon>
        <taxon>Gammaproteobacteria</taxon>
        <taxon>Enterobacterales</taxon>
        <taxon>Yersiniaceae</taxon>
        <taxon>Yersinia</taxon>
    </lineage>
</organism>
<evidence type="ECO:0000313" key="1">
    <source>
        <dbReference type="EMBL" id="EEQ08634.1"/>
    </source>
</evidence>
<reference evidence="1" key="1">
    <citation type="submission" date="2008-12" db="EMBL/GenBank/DDBJ databases">
        <title>Annotation of the Yersinia mollaretii ATCC 43969 genome.</title>
        <authorList>
            <person name="Read T.D."/>
            <person name="Akmal A."/>
            <person name="Bishop-Lilly K."/>
            <person name="Chen P.E."/>
            <person name="Cook C."/>
            <person name="Kiley M.P."/>
            <person name="Lentz S."/>
            <person name="Mateczun A."/>
            <person name="Nagarajan N."/>
            <person name="Nolan N."/>
            <person name="Osborne B.I."/>
            <person name="Pop M."/>
            <person name="Sozhamannan S."/>
            <person name="Stewart A.C."/>
            <person name="Sulakvelidze A."/>
            <person name="Thomason B."/>
            <person name="Willner K."/>
            <person name="Zwick M.E."/>
        </authorList>
    </citation>
    <scope>NUCLEOTIDE SEQUENCE [LARGE SCALE GENOMIC DNA]</scope>
    <source>
        <strain evidence="1">ATCC 43969</strain>
    </source>
</reference>
<name>A0ABM9Y4H5_YERMW</name>
<evidence type="ECO:0000313" key="2">
    <source>
        <dbReference type="Proteomes" id="UP000003027"/>
    </source>
</evidence>
<comment type="caution">
    <text evidence="1">The sequence shown here is derived from an EMBL/GenBank/DDBJ whole genome shotgun (WGS) entry which is preliminary data.</text>
</comment>
<accession>A0ABM9Y4H5</accession>
<sequence length="37" mass="4296">MYPNFASTRRSAAMPTTIQLTLFMSGQPLPRFSRTYR</sequence>
<dbReference type="EMBL" id="AALD02000083">
    <property type="protein sequence ID" value="EEQ08634.1"/>
    <property type="molecule type" value="Genomic_DNA"/>
</dbReference>
<protein>
    <submittedName>
        <fullName evidence="1">Uncharacterized protein</fullName>
    </submittedName>
</protein>
<keyword evidence="2" id="KW-1185">Reference proteome</keyword>